<dbReference type="SUPFAM" id="SSF52540">
    <property type="entry name" value="P-loop containing nucleoside triphosphate hydrolases"/>
    <property type="match status" value="1"/>
</dbReference>
<accession>A0A7V9ACB8</accession>
<keyword evidence="4" id="KW-1185">Reference proteome</keyword>
<dbReference type="Proteomes" id="UP000542342">
    <property type="component" value="Unassembled WGS sequence"/>
</dbReference>
<dbReference type="EMBL" id="JACEFB010000010">
    <property type="protein sequence ID" value="MBA2227106.1"/>
    <property type="molecule type" value="Genomic_DNA"/>
</dbReference>
<comment type="caution">
    <text evidence="3">The sequence shown here is derived from an EMBL/GenBank/DDBJ whole genome shotgun (WGS) entry which is preliminary data.</text>
</comment>
<protein>
    <submittedName>
        <fullName evidence="3">AAA family ATPase</fullName>
    </submittedName>
</protein>
<dbReference type="Pfam" id="PF06564">
    <property type="entry name" value="CBP_BcsQ"/>
    <property type="match status" value="1"/>
</dbReference>
<name>A0A7V9ACB8_9BACT</name>
<evidence type="ECO:0000256" key="2">
    <source>
        <dbReference type="ARBA" id="ARBA00022840"/>
    </source>
</evidence>
<evidence type="ECO:0000313" key="4">
    <source>
        <dbReference type="Proteomes" id="UP000542342"/>
    </source>
</evidence>
<keyword evidence="1" id="KW-0547">Nucleotide-binding</keyword>
<dbReference type="RefSeq" id="WP_194538880.1">
    <property type="nucleotide sequence ID" value="NZ_JACEFB010000010.1"/>
</dbReference>
<proteinExistence type="predicted"/>
<dbReference type="GO" id="GO:0016887">
    <property type="term" value="F:ATP hydrolysis activity"/>
    <property type="evidence" value="ECO:0007669"/>
    <property type="project" value="TreeGrafter"/>
</dbReference>
<dbReference type="GO" id="GO:0005829">
    <property type="term" value="C:cytosol"/>
    <property type="evidence" value="ECO:0007669"/>
    <property type="project" value="TreeGrafter"/>
</dbReference>
<organism evidence="3 4">
    <name type="scientific">Thermogemmata fonticola</name>
    <dbReference type="NCBI Taxonomy" id="2755323"/>
    <lineage>
        <taxon>Bacteria</taxon>
        <taxon>Pseudomonadati</taxon>
        <taxon>Planctomycetota</taxon>
        <taxon>Planctomycetia</taxon>
        <taxon>Gemmatales</taxon>
        <taxon>Gemmataceae</taxon>
        <taxon>Thermogemmata</taxon>
    </lineage>
</organism>
<dbReference type="GO" id="GO:0009898">
    <property type="term" value="C:cytoplasmic side of plasma membrane"/>
    <property type="evidence" value="ECO:0007669"/>
    <property type="project" value="TreeGrafter"/>
</dbReference>
<dbReference type="PANTHER" id="PTHR43384:SF6">
    <property type="entry name" value="SEPTUM SITE-DETERMINING PROTEIN MIND HOMOLOG, CHLOROPLASTIC"/>
    <property type="match status" value="1"/>
</dbReference>
<keyword evidence="2" id="KW-0067">ATP-binding</keyword>
<evidence type="ECO:0000313" key="3">
    <source>
        <dbReference type="EMBL" id="MBA2227106.1"/>
    </source>
</evidence>
<dbReference type="AlphaFoldDB" id="A0A7V9ACB8"/>
<evidence type="ECO:0000256" key="1">
    <source>
        <dbReference type="ARBA" id="ARBA00022741"/>
    </source>
</evidence>
<dbReference type="InterPro" id="IPR027417">
    <property type="entry name" value="P-loop_NTPase"/>
</dbReference>
<dbReference type="Gene3D" id="3.40.50.300">
    <property type="entry name" value="P-loop containing nucleotide triphosphate hydrolases"/>
    <property type="match status" value="1"/>
</dbReference>
<dbReference type="PANTHER" id="PTHR43384">
    <property type="entry name" value="SEPTUM SITE-DETERMINING PROTEIN MIND HOMOLOG, CHLOROPLASTIC-RELATED"/>
    <property type="match status" value="1"/>
</dbReference>
<dbReference type="GO" id="GO:0051782">
    <property type="term" value="P:negative regulation of cell division"/>
    <property type="evidence" value="ECO:0007669"/>
    <property type="project" value="TreeGrafter"/>
</dbReference>
<gene>
    <name evidence="3" type="ORF">H0921_13165</name>
</gene>
<dbReference type="InterPro" id="IPR017746">
    <property type="entry name" value="Cellulose_synthase_operon_BcsQ"/>
</dbReference>
<dbReference type="GO" id="GO:0005524">
    <property type="term" value="F:ATP binding"/>
    <property type="evidence" value="ECO:0007669"/>
    <property type="project" value="UniProtKB-KW"/>
</dbReference>
<reference evidence="3 4" key="1">
    <citation type="submission" date="2020-07" db="EMBL/GenBank/DDBJ databases">
        <title>Thermogemmata thermophila gen. nov., sp. nov., a novel moderate thermophilic planctomycete from a Kamchatka hot spring.</title>
        <authorList>
            <person name="Elcheninov A.G."/>
            <person name="Podosokorskaya O.A."/>
            <person name="Kovaleva O.L."/>
            <person name="Novikov A."/>
            <person name="Bonch-Osmolovskaya E.A."/>
            <person name="Toshchakov S.V."/>
            <person name="Kublanov I.V."/>
        </authorList>
    </citation>
    <scope>NUCLEOTIDE SEQUENCE [LARGE SCALE GENOMIC DNA]</scope>
    <source>
        <strain evidence="3 4">2918</strain>
    </source>
</reference>
<sequence length="386" mass="42508">MLESRFEESSGVMRVLLAAERQHEREHGRRAALHLGLDCAASDCVPLSDLRVRLVRQPPGDLVLVFLDGDTATALRAVRQAAEQTQQPVYAITRYQQDAEVVEAARAAGAADVWPYDAVRDRLLEAIEELRRSGRVPEIRGRIVSVTAAVGGAGCTTVATGLAFTLAEREQNVVLAELGTRVPQLALNLDLQPKHSLAELIQAGERMDGSMVRSTAVQHPDKVDVLAYFPETLAAEELTPDNVRDFQVILRNLYRWIVLDAGPQHGLEAEAILRAADLVVVLTRLDPPGLRLTRKYVRTLVDNGVSAQDIVIVANRYGQSGQVPWQKAEEALQRKIEAWLPDDPRAVNNALILGRSVTQTARWSRLSRELRRLASALLARLTSANS</sequence>
<dbReference type="InterPro" id="IPR050625">
    <property type="entry name" value="ParA/MinD_ATPase"/>
</dbReference>